<dbReference type="OrthoDB" id="175993at2"/>
<dbReference type="InterPro" id="IPR026444">
    <property type="entry name" value="Secre_tail"/>
</dbReference>
<evidence type="ECO:0000313" key="3">
    <source>
        <dbReference type="Proteomes" id="UP000237662"/>
    </source>
</evidence>
<proteinExistence type="predicted"/>
<dbReference type="GO" id="GO:0005509">
    <property type="term" value="F:calcium ion binding"/>
    <property type="evidence" value="ECO:0007669"/>
    <property type="project" value="InterPro"/>
</dbReference>
<dbReference type="PROSITE" id="PS50093">
    <property type="entry name" value="PKD"/>
    <property type="match status" value="1"/>
</dbReference>
<dbReference type="InterPro" id="IPR013783">
    <property type="entry name" value="Ig-like_fold"/>
</dbReference>
<dbReference type="InterPro" id="IPR006644">
    <property type="entry name" value="Cadg"/>
</dbReference>
<dbReference type="InterPro" id="IPR000601">
    <property type="entry name" value="PKD_dom"/>
</dbReference>
<dbReference type="Gene3D" id="2.60.120.260">
    <property type="entry name" value="Galactose-binding domain-like"/>
    <property type="match status" value="3"/>
</dbReference>
<dbReference type="SMART" id="SM00089">
    <property type="entry name" value="PKD"/>
    <property type="match status" value="2"/>
</dbReference>
<name>A0A2S6IAK3_9BACT</name>
<dbReference type="Pfam" id="PF05345">
    <property type="entry name" value="He_PIG"/>
    <property type="match status" value="1"/>
</dbReference>
<dbReference type="Pfam" id="PF18962">
    <property type="entry name" value="Por_Secre_tail"/>
    <property type="match status" value="1"/>
</dbReference>
<dbReference type="CDD" id="cd00146">
    <property type="entry name" value="PKD"/>
    <property type="match status" value="2"/>
</dbReference>
<sequence length="1327" mass="141719">MHSTFTLSGSCLPHALFLLLVCFGPFSPGNLGATASASGAIVRVENMTKVPGTNRGFPAEDFFTFHRILNPINTKGAQLLTADRNKMRIHNDGTGTLKITKLTSTNTANFTITGARIPSGGLLIEPGNYITVTVNFVTDYGQAKRLVTDKLVMDSNADNAAKVNVTFRGAYMNKPEGGFEIDAQKVFASFGFQTEMGKDQYGNYIVRPSSDFPTEADVNAGKHGDLILSRWFEQADPKKPMRAFQLAAFHGPGQVKTELRGDRNVLLNDMVFVHGSAYHQSLLSRTTDASSEIAGKYTSRLDGRFKINIAGFTTLGGTPSGTLRDEILAIRVYRVIDHNGRTVPNEYIALMDYIGTGCGEGSSNCDWNDNAIYIINARPEGVPTGLEIPNLTVQAGKPAEMTVNGAFDRGYPGNAFTYSASLAGGGTLPTWVKFDKTTGTFAMVAPSGAVGNLYEIEVTAKDYNGLTARATFALVVDNAALSCSVNANTSGTGKVLDCTDGRVRLSGFTSTGTYRWSGPNGFTSTAQQPTVSKPGIYKLAAGSNCDRISVVEVFADPNCESGTASNTAPVADASASTLTGDAPLTVTLDATASRDPDGSIVEYAWTWPGNTAAGPTPELVLDEGTYKITLTVRDNRGKSATDVVTITVNPEPVPRATNFWLEAECASVGSNWITANSGAASGGKYVVSEKSSTGSRPEDVPANRVRFTINDVEQGPYYLLARVLSPDVNSDSYWVRVNGQSWFEWKRDIDPGTGFQWNLYSGNSFPSLKEGTNTIDFAFREAGTQLDKLLISRLNTLPTGQGEAAGNCGTVANQPPVARATASATSGVAPLTLTLDGGTSTDPDGSIVSYNWKWSGGSGSGKQQVVTLGAGNYAITLTVKDDDGATASKVVNVAVTAEPAAGENEFWLEAECAIVGSKWSVGAAGAASNGSYVVVKSGNSYNSPPTDVASNRIRFSVNTSAAGSYRLFARVLAASGLDDSFYLRVNGGSWYSWSRGLSGDDGFVWREYPRGTVNLREGTNTIDIAYREDGTQLDKLFLTTATTVPQGLGGVDDSCEDVADDGSDQWLEIECGDVGAGWSTVSGGGASNGTYIVYNGTRNIEDPRTAPADERAAYSFDIATAGDYHLFLRLSAPDFGKNSLWIKVDDYSWIEMWKEVGDEKLITNGFEWRKVNDDGVDLTFSLGVGQHTIEVANRESGTMLDKLKLSLSPTLPVGEGTAATNCASAQLMRFTPDREPVAQKLQETPGSLEVFPNPVGDELNLRYAAPYVGWVDLTIFDVNGRTVAKLQREKPGQQLNVPIDVGHLAPGMYHVRVVGSGLPTVLPFIKR</sequence>
<evidence type="ECO:0000313" key="2">
    <source>
        <dbReference type="EMBL" id="PPK88534.1"/>
    </source>
</evidence>
<comment type="caution">
    <text evidence="2">The sequence shown here is derived from an EMBL/GenBank/DDBJ whole genome shotgun (WGS) entry which is preliminary data.</text>
</comment>
<dbReference type="EMBL" id="PTJC01000005">
    <property type="protein sequence ID" value="PPK88534.1"/>
    <property type="molecule type" value="Genomic_DNA"/>
</dbReference>
<dbReference type="SUPFAM" id="SSF49313">
    <property type="entry name" value="Cadherin-like"/>
    <property type="match status" value="1"/>
</dbReference>
<dbReference type="Gene3D" id="2.60.40.10">
    <property type="entry name" value="Immunoglobulins"/>
    <property type="match status" value="5"/>
</dbReference>
<accession>A0A2S6IAK3</accession>
<dbReference type="PANTHER" id="PTHR46182">
    <property type="entry name" value="FI19480P1"/>
    <property type="match status" value="1"/>
</dbReference>
<organism evidence="2 3">
    <name type="scientific">Neolewinella xylanilytica</name>
    <dbReference type="NCBI Taxonomy" id="1514080"/>
    <lineage>
        <taxon>Bacteria</taxon>
        <taxon>Pseudomonadati</taxon>
        <taxon>Bacteroidota</taxon>
        <taxon>Saprospiria</taxon>
        <taxon>Saprospirales</taxon>
        <taxon>Lewinellaceae</taxon>
        <taxon>Neolewinella</taxon>
    </lineage>
</organism>
<keyword evidence="3" id="KW-1185">Reference proteome</keyword>
<protein>
    <submittedName>
        <fullName evidence="2">Putative secreted protein (Por secretion system target)</fullName>
    </submittedName>
</protein>
<dbReference type="PANTHER" id="PTHR46182:SF2">
    <property type="entry name" value="FI19480P1"/>
    <property type="match status" value="1"/>
</dbReference>
<dbReference type="Pfam" id="PF18911">
    <property type="entry name" value="PKD_4"/>
    <property type="match status" value="2"/>
</dbReference>
<dbReference type="InterPro" id="IPR029865">
    <property type="entry name" value="KIAA0319-like"/>
</dbReference>
<dbReference type="GO" id="GO:0031410">
    <property type="term" value="C:cytoplasmic vesicle"/>
    <property type="evidence" value="ECO:0007669"/>
    <property type="project" value="TreeGrafter"/>
</dbReference>
<dbReference type="SMART" id="SM00736">
    <property type="entry name" value="CADG"/>
    <property type="match status" value="2"/>
</dbReference>
<gene>
    <name evidence="2" type="ORF">CLV84_1502</name>
</gene>
<dbReference type="InterPro" id="IPR022409">
    <property type="entry name" value="PKD/Chitinase_dom"/>
</dbReference>
<dbReference type="NCBIfam" id="TIGR04183">
    <property type="entry name" value="Por_Secre_tail"/>
    <property type="match status" value="1"/>
</dbReference>
<dbReference type="Proteomes" id="UP000237662">
    <property type="component" value="Unassembled WGS sequence"/>
</dbReference>
<dbReference type="SUPFAM" id="SSF49299">
    <property type="entry name" value="PKD domain"/>
    <property type="match status" value="2"/>
</dbReference>
<dbReference type="InterPro" id="IPR035986">
    <property type="entry name" value="PKD_dom_sf"/>
</dbReference>
<dbReference type="InterPro" id="IPR015919">
    <property type="entry name" value="Cadherin-like_sf"/>
</dbReference>
<dbReference type="RefSeq" id="WP_104419074.1">
    <property type="nucleotide sequence ID" value="NZ_PTJC01000005.1"/>
</dbReference>
<dbReference type="GO" id="GO:0016020">
    <property type="term" value="C:membrane"/>
    <property type="evidence" value="ECO:0007669"/>
    <property type="project" value="InterPro"/>
</dbReference>
<reference evidence="2 3" key="1">
    <citation type="submission" date="2018-02" db="EMBL/GenBank/DDBJ databases">
        <title>Genomic Encyclopedia of Archaeal and Bacterial Type Strains, Phase II (KMG-II): from individual species to whole genera.</title>
        <authorList>
            <person name="Goeker M."/>
        </authorList>
    </citation>
    <scope>NUCLEOTIDE SEQUENCE [LARGE SCALE GENOMIC DNA]</scope>
    <source>
        <strain evidence="2 3">DSM 29526</strain>
    </source>
</reference>
<feature type="domain" description="PKD" evidence="1">
    <location>
        <begin position="816"/>
        <end position="900"/>
    </location>
</feature>
<evidence type="ECO:0000259" key="1">
    <source>
        <dbReference type="PROSITE" id="PS50093"/>
    </source>
</evidence>